<keyword evidence="2" id="KW-0732">Signal</keyword>
<dbReference type="Proteomes" id="UP001176517">
    <property type="component" value="Unassembled WGS sequence"/>
</dbReference>
<evidence type="ECO:0000313" key="3">
    <source>
        <dbReference type="EMBL" id="KAK0550843.1"/>
    </source>
</evidence>
<proteinExistence type="predicted"/>
<feature type="chain" id="PRO_5043039779" evidence="2">
    <location>
        <begin position="20"/>
        <end position="117"/>
    </location>
</feature>
<evidence type="ECO:0000256" key="2">
    <source>
        <dbReference type="SAM" id="SignalP"/>
    </source>
</evidence>
<reference evidence="3" key="1">
    <citation type="journal article" date="2023" name="PhytoFront">
        <title>Draft Genome Resources of Seven Strains of Tilletia horrida, Causal Agent of Kernel Smut of Rice.</title>
        <authorList>
            <person name="Khanal S."/>
            <person name="Antony Babu S."/>
            <person name="Zhou X.G."/>
        </authorList>
    </citation>
    <scope>NUCLEOTIDE SEQUENCE</scope>
    <source>
        <strain evidence="3">TX6</strain>
    </source>
</reference>
<comment type="caution">
    <text evidence="3">The sequence shown here is derived from an EMBL/GenBank/DDBJ whole genome shotgun (WGS) entry which is preliminary data.</text>
</comment>
<keyword evidence="4" id="KW-1185">Reference proteome</keyword>
<feature type="compositionally biased region" description="Polar residues" evidence="1">
    <location>
        <begin position="50"/>
        <end position="64"/>
    </location>
</feature>
<dbReference type="EMBL" id="JAPDMZ010000086">
    <property type="protein sequence ID" value="KAK0550843.1"/>
    <property type="molecule type" value="Genomic_DNA"/>
</dbReference>
<sequence length="117" mass="11907">MISLPLTLTALLLAASAGAAPTPISPAVPLAVASAPEASGYTPSILPREISNSPTDLSNRNNEQGGPGQARNVVDHGHHEVTISTICGPGSRACPQPGDKPAETFGWWGGYGAPWGK</sequence>
<gene>
    <name evidence="3" type="ORF">OC846_003504</name>
</gene>
<protein>
    <submittedName>
        <fullName evidence="3">Uncharacterized protein</fullName>
    </submittedName>
</protein>
<feature type="signal peptide" evidence="2">
    <location>
        <begin position="1"/>
        <end position="19"/>
    </location>
</feature>
<evidence type="ECO:0000313" key="4">
    <source>
        <dbReference type="Proteomes" id="UP001176517"/>
    </source>
</evidence>
<evidence type="ECO:0000256" key="1">
    <source>
        <dbReference type="SAM" id="MobiDB-lite"/>
    </source>
</evidence>
<feature type="region of interest" description="Disordered" evidence="1">
    <location>
        <begin position="38"/>
        <end position="107"/>
    </location>
</feature>
<dbReference type="AlphaFoldDB" id="A0AAN6GPB9"/>
<name>A0AAN6GPB9_9BASI</name>
<organism evidence="3 4">
    <name type="scientific">Tilletia horrida</name>
    <dbReference type="NCBI Taxonomy" id="155126"/>
    <lineage>
        <taxon>Eukaryota</taxon>
        <taxon>Fungi</taxon>
        <taxon>Dikarya</taxon>
        <taxon>Basidiomycota</taxon>
        <taxon>Ustilaginomycotina</taxon>
        <taxon>Exobasidiomycetes</taxon>
        <taxon>Tilletiales</taxon>
        <taxon>Tilletiaceae</taxon>
        <taxon>Tilletia</taxon>
    </lineage>
</organism>
<accession>A0AAN6GPB9</accession>